<dbReference type="AlphaFoldDB" id="A0AAD7IZ36"/>
<evidence type="ECO:0000313" key="1">
    <source>
        <dbReference type="EMBL" id="KAJ7751434.1"/>
    </source>
</evidence>
<dbReference type="EMBL" id="JARKIB010000062">
    <property type="protein sequence ID" value="KAJ7751434.1"/>
    <property type="molecule type" value="Genomic_DNA"/>
</dbReference>
<protein>
    <submittedName>
        <fullName evidence="1">Uncharacterized protein</fullName>
    </submittedName>
</protein>
<evidence type="ECO:0000313" key="2">
    <source>
        <dbReference type="Proteomes" id="UP001215598"/>
    </source>
</evidence>
<keyword evidence="2" id="KW-1185">Reference proteome</keyword>
<gene>
    <name evidence="1" type="ORF">B0H16DRAFT_831894</name>
</gene>
<dbReference type="Proteomes" id="UP001215598">
    <property type="component" value="Unassembled WGS sequence"/>
</dbReference>
<proteinExistence type="predicted"/>
<organism evidence="1 2">
    <name type="scientific">Mycena metata</name>
    <dbReference type="NCBI Taxonomy" id="1033252"/>
    <lineage>
        <taxon>Eukaryota</taxon>
        <taxon>Fungi</taxon>
        <taxon>Dikarya</taxon>
        <taxon>Basidiomycota</taxon>
        <taxon>Agaricomycotina</taxon>
        <taxon>Agaricomycetes</taxon>
        <taxon>Agaricomycetidae</taxon>
        <taxon>Agaricales</taxon>
        <taxon>Marasmiineae</taxon>
        <taxon>Mycenaceae</taxon>
        <taxon>Mycena</taxon>
    </lineage>
</organism>
<comment type="caution">
    <text evidence="1">The sequence shown here is derived from an EMBL/GenBank/DDBJ whole genome shotgun (WGS) entry which is preliminary data.</text>
</comment>
<accession>A0AAD7IZ36</accession>
<sequence>MYIDAVALPTSTMDRCTPQIRPHTPVFPYPRAAPISYRRIASPTGSCMYRRGRVSGLYNSTGVLQRVIPDTSVSSHTPAAAPVDRLFTEDPVRDLPRASSIADAGTSHPTMSSPTFRLLQDLRRCRIVHAVRRLRCTATTGAAEILFSVGVACRGICHCTIVVSHVFPGPRVSQCTPIEAIGHSLATAPNMQTLHNRCTPRQTSTPRFFLHFEVRLRRRHGSPNSKLRRDVISVEASRTIHFLPIARAFCLKPRLFGQSSFAPAVSVIASPHSPLLPFIGASGADVQVLQMQLREVGPSGAACSSSCYPPAPLPTAALAYTGREGDEGDFAGKGMSF</sequence>
<name>A0AAD7IZ36_9AGAR</name>
<reference evidence="1" key="1">
    <citation type="submission" date="2023-03" db="EMBL/GenBank/DDBJ databases">
        <title>Massive genome expansion in bonnet fungi (Mycena s.s.) driven by repeated elements and novel gene families across ecological guilds.</title>
        <authorList>
            <consortium name="Lawrence Berkeley National Laboratory"/>
            <person name="Harder C.B."/>
            <person name="Miyauchi S."/>
            <person name="Viragh M."/>
            <person name="Kuo A."/>
            <person name="Thoen E."/>
            <person name="Andreopoulos B."/>
            <person name="Lu D."/>
            <person name="Skrede I."/>
            <person name="Drula E."/>
            <person name="Henrissat B."/>
            <person name="Morin E."/>
            <person name="Kohler A."/>
            <person name="Barry K."/>
            <person name="LaButti K."/>
            <person name="Morin E."/>
            <person name="Salamov A."/>
            <person name="Lipzen A."/>
            <person name="Mereny Z."/>
            <person name="Hegedus B."/>
            <person name="Baldrian P."/>
            <person name="Stursova M."/>
            <person name="Weitz H."/>
            <person name="Taylor A."/>
            <person name="Grigoriev I.V."/>
            <person name="Nagy L.G."/>
            <person name="Martin F."/>
            <person name="Kauserud H."/>
        </authorList>
    </citation>
    <scope>NUCLEOTIDE SEQUENCE</scope>
    <source>
        <strain evidence="1">CBHHK182m</strain>
    </source>
</reference>